<evidence type="ECO:0000256" key="5">
    <source>
        <dbReference type="ARBA" id="ARBA00023004"/>
    </source>
</evidence>
<dbReference type="Gene3D" id="3.55.40.20">
    <property type="entry name" value="Iron/manganese superoxide dismutase, C-terminal domain"/>
    <property type="match status" value="1"/>
</dbReference>
<comment type="cofactor">
    <cofactor evidence="1">
        <name>Fe(3+)</name>
        <dbReference type="ChEBI" id="CHEBI:29034"/>
    </cofactor>
</comment>
<dbReference type="SUPFAM" id="SSF46609">
    <property type="entry name" value="Fe,Mn superoxide dismutase (SOD), N-terminal domain"/>
    <property type="match status" value="1"/>
</dbReference>
<dbReference type="PRINTS" id="PR01703">
    <property type="entry name" value="MNSODISMTASE"/>
</dbReference>
<dbReference type="EMBL" id="RXFM01000047">
    <property type="protein sequence ID" value="RST65972.1"/>
    <property type="molecule type" value="Genomic_DNA"/>
</dbReference>
<dbReference type="PROSITE" id="PS00088">
    <property type="entry name" value="SOD_MN"/>
    <property type="match status" value="1"/>
</dbReference>
<evidence type="ECO:0000256" key="3">
    <source>
        <dbReference type="ARBA" id="ARBA00022723"/>
    </source>
</evidence>
<evidence type="ECO:0000259" key="12">
    <source>
        <dbReference type="Pfam" id="PF02777"/>
    </source>
</evidence>
<comment type="similarity">
    <text evidence="2 9">Belongs to the iron/manganese superoxide dismutase family.</text>
</comment>
<evidence type="ECO:0000256" key="1">
    <source>
        <dbReference type="ARBA" id="ARBA00001965"/>
    </source>
</evidence>
<accession>A0A3R9ZKV4</accession>
<reference evidence="14" key="1">
    <citation type="submission" date="2018-11" db="EMBL/GenBank/DDBJ databases">
        <title>Phylogenetic, genomic, and biogeographic characterization of a novel and ubiquitous marine invertebrate-associated Rickettsiales parasite, Candidatus Marinoinvertebrata rohwerii, gen. nov., sp. nov.</title>
        <authorList>
            <person name="Klinges J.G."/>
            <person name="Rosales S.M."/>
            <person name="Mcminds R."/>
            <person name="Shaver E.C."/>
            <person name="Shantz A."/>
            <person name="Peters E.C."/>
            <person name="Burkepile D.E."/>
            <person name="Silliman B.R."/>
            <person name="Vega Thurber R.L."/>
        </authorList>
    </citation>
    <scope>NUCLEOTIDE SEQUENCE [LARGE SCALE GENOMIC DNA]</scope>
    <source>
        <strain evidence="14">a_cerv_44</strain>
    </source>
</reference>
<evidence type="ECO:0000256" key="9">
    <source>
        <dbReference type="RuleBase" id="RU000414"/>
    </source>
</evidence>
<evidence type="ECO:0000256" key="6">
    <source>
        <dbReference type="ARBA" id="ARBA00024318"/>
    </source>
</evidence>
<keyword evidence="3 8" id="KW-0479">Metal-binding</keyword>
<dbReference type="PANTHER" id="PTHR42769:SF3">
    <property type="entry name" value="SUPEROXIDE DISMUTASE [FE] 2, CHLOROPLASTIC"/>
    <property type="match status" value="1"/>
</dbReference>
<keyword evidence="4 9" id="KW-0560">Oxidoreductase</keyword>
<dbReference type="InterPro" id="IPR036314">
    <property type="entry name" value="SOD_C_sf"/>
</dbReference>
<dbReference type="SUPFAM" id="SSF54719">
    <property type="entry name" value="Fe,Mn superoxide dismutase (SOD), C-terminal domain"/>
    <property type="match status" value="1"/>
</dbReference>
<keyword evidence="5" id="KW-0408">Iron</keyword>
<dbReference type="InterPro" id="IPR001189">
    <property type="entry name" value="Mn/Fe_SOD"/>
</dbReference>
<dbReference type="InterPro" id="IPR036324">
    <property type="entry name" value="Mn/Fe_SOD_N_sf"/>
</dbReference>
<protein>
    <recommendedName>
        <fullName evidence="9">Superoxide dismutase</fullName>
        <ecNumber evidence="9">1.15.1.1</ecNumber>
    </recommendedName>
</protein>
<dbReference type="PIRSF" id="PIRSF000349">
    <property type="entry name" value="SODismutase"/>
    <property type="match status" value="1"/>
</dbReference>
<evidence type="ECO:0000256" key="10">
    <source>
        <dbReference type="SAM" id="MobiDB-lite"/>
    </source>
</evidence>
<feature type="binding site" evidence="8">
    <location>
        <position position="26"/>
    </location>
    <ligand>
        <name>Mn(2+)</name>
        <dbReference type="ChEBI" id="CHEBI:29035"/>
    </ligand>
</feature>
<comment type="catalytic activity">
    <reaction evidence="7">
        <text>2 superoxide + 2 H(+) = H2O2 + O2</text>
        <dbReference type="Rhea" id="RHEA:20696"/>
        <dbReference type="ChEBI" id="CHEBI:15378"/>
        <dbReference type="ChEBI" id="CHEBI:15379"/>
        <dbReference type="ChEBI" id="CHEBI:16240"/>
        <dbReference type="ChEBI" id="CHEBI:18421"/>
        <dbReference type="EC" id="1.15.1.1"/>
    </reaction>
    <physiologicalReaction direction="left-to-right" evidence="7">
        <dbReference type="Rhea" id="RHEA:20697"/>
    </physiologicalReaction>
</comment>
<dbReference type="InterPro" id="IPR019833">
    <property type="entry name" value="Mn/Fe_SOD_BS"/>
</dbReference>
<evidence type="ECO:0000259" key="11">
    <source>
        <dbReference type="Pfam" id="PF00081"/>
    </source>
</evidence>
<dbReference type="FunFam" id="1.10.287.990:FF:000002">
    <property type="entry name" value="Superoxide dismutase"/>
    <property type="match status" value="1"/>
</dbReference>
<feature type="domain" description="Manganese/iron superoxide dismutase N-terminal" evidence="11">
    <location>
        <begin position="4"/>
        <end position="84"/>
    </location>
</feature>
<evidence type="ECO:0000256" key="2">
    <source>
        <dbReference type="ARBA" id="ARBA00008714"/>
    </source>
</evidence>
<dbReference type="InterPro" id="IPR019832">
    <property type="entry name" value="Mn/Fe_SOD_C"/>
</dbReference>
<feature type="binding site" evidence="8">
    <location>
        <position position="196"/>
    </location>
    <ligand>
        <name>Mn(2+)</name>
        <dbReference type="ChEBI" id="CHEBI:29035"/>
    </ligand>
</feature>
<dbReference type="Gene3D" id="1.10.287.990">
    <property type="entry name" value="Fe,Mn superoxide dismutase (SOD) domain"/>
    <property type="match status" value="1"/>
</dbReference>
<evidence type="ECO:0000256" key="7">
    <source>
        <dbReference type="ARBA" id="ARBA00047393"/>
    </source>
</evidence>
<dbReference type="GO" id="GO:0046872">
    <property type="term" value="F:metal ion binding"/>
    <property type="evidence" value="ECO:0007669"/>
    <property type="project" value="UniProtKB-KW"/>
</dbReference>
<evidence type="ECO:0000256" key="4">
    <source>
        <dbReference type="ARBA" id="ARBA00023002"/>
    </source>
</evidence>
<proteinExistence type="inferred from homology"/>
<dbReference type="AlphaFoldDB" id="A0A3R9ZKV4"/>
<evidence type="ECO:0000256" key="8">
    <source>
        <dbReference type="PIRSR" id="PIRSR000349-1"/>
    </source>
</evidence>
<comment type="caution">
    <text evidence="13">The sequence shown here is derived from an EMBL/GenBank/DDBJ whole genome shotgun (WGS) entry which is preliminary data.</text>
</comment>
<dbReference type="GO" id="GO:0004784">
    <property type="term" value="F:superoxide dismutase activity"/>
    <property type="evidence" value="ECO:0007669"/>
    <property type="project" value="UniProtKB-EC"/>
</dbReference>
<name>A0A3R9ZKV4_9RICK</name>
<dbReference type="Proteomes" id="UP000279470">
    <property type="component" value="Unassembled WGS sequence"/>
</dbReference>
<dbReference type="EC" id="1.15.1.1" evidence="9"/>
<keyword evidence="14" id="KW-1185">Reference proteome</keyword>
<organism evidence="13 14">
    <name type="scientific">Candidatus Aquarickettsia rohweri</name>
    <dbReference type="NCBI Taxonomy" id="2602574"/>
    <lineage>
        <taxon>Bacteria</taxon>
        <taxon>Pseudomonadati</taxon>
        <taxon>Pseudomonadota</taxon>
        <taxon>Alphaproteobacteria</taxon>
        <taxon>Rickettsiales</taxon>
        <taxon>Candidatus Midichloriaceae</taxon>
        <taxon>Candidatus Aquarickettsia</taxon>
    </lineage>
</organism>
<evidence type="ECO:0000313" key="13">
    <source>
        <dbReference type="EMBL" id="RST65972.1"/>
    </source>
</evidence>
<dbReference type="Pfam" id="PF00081">
    <property type="entry name" value="Sod_Fe_N"/>
    <property type="match status" value="1"/>
</dbReference>
<feature type="domain" description="Manganese/iron superoxide dismutase C-terminal" evidence="12">
    <location>
        <begin position="124"/>
        <end position="225"/>
    </location>
</feature>
<comment type="function">
    <text evidence="9">Destroys radicals which are normally produced within the cells and which are toxic to biological systems.</text>
</comment>
<dbReference type="RefSeq" id="WP_126044825.1">
    <property type="nucleotide sequence ID" value="NZ_RXFM01000047.1"/>
</dbReference>
<dbReference type="PANTHER" id="PTHR42769">
    <property type="entry name" value="SUPEROXIDE DISMUTASE"/>
    <property type="match status" value="1"/>
</dbReference>
<gene>
    <name evidence="13" type="ORF">EIC27_03895</name>
</gene>
<feature type="region of interest" description="Disordered" evidence="10">
    <location>
        <begin position="106"/>
        <end position="126"/>
    </location>
</feature>
<evidence type="ECO:0000313" key="14">
    <source>
        <dbReference type="Proteomes" id="UP000279470"/>
    </source>
</evidence>
<dbReference type="InterPro" id="IPR019831">
    <property type="entry name" value="Mn/Fe_SOD_N"/>
</dbReference>
<feature type="binding site" evidence="8">
    <location>
        <position position="77"/>
    </location>
    <ligand>
        <name>Mn(2+)</name>
        <dbReference type="ChEBI" id="CHEBI:29035"/>
    </ligand>
</feature>
<dbReference type="Pfam" id="PF02777">
    <property type="entry name" value="Sod_Fe_C"/>
    <property type="match status" value="1"/>
</dbReference>
<dbReference type="OrthoDB" id="9803125at2"/>
<comment type="function">
    <text evidence="6">Destroys superoxide anion radicals which are normally produced within the cells and which are toxic to biological systems. Catalyzes the dismutation of superoxide anion radicals into O2 and H2O2 by successive reduction and oxidation of the transition metal ion at the active site.</text>
</comment>
<feature type="binding site" evidence="8">
    <location>
        <position position="192"/>
    </location>
    <ligand>
        <name>Mn(2+)</name>
        <dbReference type="ChEBI" id="CHEBI:29035"/>
    </ligand>
</feature>
<sequence length="229" mass="27194">MIKFKSLPYSKNTLQPTITKDTIDFHYDKHHKGYVDKLNKFIEGTPYESLSLEDIIKKSYISKDTKIFNNAAQIWNHDFYWDSIRKKIIIDDLNVNELDKNKQSENLDKDILMQNKSPKENPPPGDLLNKINEDFNSFEEFYKKFVETGVTLFGSGWIWLVQNPNTKKLEIMQTYNADSPMLHNKIAILTIDVWEHAYYIDYKNDRLSYLENVIKFHLNWDFAKNNIKL</sequence>